<dbReference type="Pfam" id="PF00611">
    <property type="entry name" value="FCH"/>
    <property type="match status" value="1"/>
</dbReference>
<dbReference type="GO" id="GO:0030659">
    <property type="term" value="C:cytoplasmic vesicle membrane"/>
    <property type="evidence" value="ECO:0007669"/>
    <property type="project" value="UniProtKB-SubCell"/>
</dbReference>
<dbReference type="Gene3D" id="1.20.1270.60">
    <property type="entry name" value="Arfaptin homology (AH) domain/BAR domain"/>
    <property type="match status" value="1"/>
</dbReference>
<dbReference type="FunFam" id="1.20.1270.60:FF:000205">
    <property type="entry name" value="Protein kinase C and casein kinase substrate in neurons protein 1"/>
    <property type="match status" value="1"/>
</dbReference>
<dbReference type="GO" id="GO:0030100">
    <property type="term" value="P:regulation of endocytosis"/>
    <property type="evidence" value="ECO:0007669"/>
    <property type="project" value="TreeGrafter"/>
</dbReference>
<evidence type="ECO:0000256" key="4">
    <source>
        <dbReference type="ARBA" id="ARBA00022443"/>
    </source>
</evidence>
<dbReference type="GO" id="GO:0097320">
    <property type="term" value="P:plasma membrane tubulation"/>
    <property type="evidence" value="ECO:0007669"/>
    <property type="project" value="TreeGrafter"/>
</dbReference>
<dbReference type="InterPro" id="IPR036028">
    <property type="entry name" value="SH3-like_dom_sf"/>
</dbReference>
<keyword evidence="9" id="KW-0446">Lipid-binding</keyword>
<dbReference type="Gene3D" id="2.30.30.40">
    <property type="entry name" value="SH3 Domains"/>
    <property type="match status" value="1"/>
</dbReference>
<feature type="domain" description="F-BAR" evidence="17">
    <location>
        <begin position="1"/>
        <end position="183"/>
    </location>
</feature>
<keyword evidence="7" id="KW-0254">Endocytosis</keyword>
<comment type="subcellular location">
    <subcellularLocation>
        <location evidence="2">Cell membrane</location>
        <topology evidence="2">Peripheral membrane protein</topology>
        <orientation evidence="2">Cytoplasmic side</orientation>
    </subcellularLocation>
    <subcellularLocation>
        <location evidence="3">Cell projection</location>
        <location evidence="3">Ruffle membrane</location>
    </subcellularLocation>
    <subcellularLocation>
        <location evidence="1">Cytoplasmic vesicle membrane</location>
        <topology evidence="1">Peripheral membrane protein</topology>
    </subcellularLocation>
</comment>
<dbReference type="PANTHER" id="PTHR23065">
    <property type="entry name" value="PROLINE-SERINE-THREONINE PHOSPHATASE INTERACTING PROTEIN 1"/>
    <property type="match status" value="1"/>
</dbReference>
<evidence type="ECO:0000256" key="2">
    <source>
        <dbReference type="ARBA" id="ARBA00004413"/>
    </source>
</evidence>
<dbReference type="GO" id="GO:0032587">
    <property type="term" value="C:ruffle membrane"/>
    <property type="evidence" value="ECO:0007669"/>
    <property type="project" value="UniProtKB-SubCell"/>
</dbReference>
<dbReference type="Proteomes" id="UP000621168">
    <property type="component" value="Unassembled WGS sequence"/>
</dbReference>
<feature type="compositionally biased region" description="Polar residues" evidence="15">
    <location>
        <begin position="308"/>
        <end position="323"/>
    </location>
</feature>
<keyword evidence="10" id="KW-0472">Membrane</keyword>
<dbReference type="PROSITE" id="PS50002">
    <property type="entry name" value="SH3"/>
    <property type="match status" value="1"/>
</dbReference>
<feature type="region of interest" description="Disordered" evidence="15">
    <location>
        <begin position="294"/>
        <end position="405"/>
    </location>
</feature>
<dbReference type="PROSITE" id="PS51741">
    <property type="entry name" value="F_BAR"/>
    <property type="match status" value="1"/>
</dbReference>
<dbReference type="SMART" id="SM00326">
    <property type="entry name" value="SH3"/>
    <property type="match status" value="1"/>
</dbReference>
<keyword evidence="8 14" id="KW-0175">Coiled coil</keyword>
<feature type="compositionally biased region" description="Polar residues" evidence="15">
    <location>
        <begin position="384"/>
        <end position="396"/>
    </location>
</feature>
<evidence type="ECO:0000256" key="11">
    <source>
        <dbReference type="ARBA" id="ARBA00023273"/>
    </source>
</evidence>
<evidence type="ECO:0000256" key="8">
    <source>
        <dbReference type="ARBA" id="ARBA00023054"/>
    </source>
</evidence>
<dbReference type="AlphaFoldDB" id="A0A851LZX5"/>
<evidence type="ECO:0000256" key="5">
    <source>
        <dbReference type="ARBA" id="ARBA00022475"/>
    </source>
</evidence>
<dbReference type="Pfam" id="PF14604">
    <property type="entry name" value="SH3_9"/>
    <property type="match status" value="1"/>
</dbReference>
<dbReference type="OrthoDB" id="10255128at2759"/>
<dbReference type="CDD" id="cd11998">
    <property type="entry name" value="SH3_PACSIN1-2"/>
    <property type="match status" value="1"/>
</dbReference>
<dbReference type="PRINTS" id="PR00452">
    <property type="entry name" value="SH3DOMAIN"/>
</dbReference>
<dbReference type="GO" id="GO:0005543">
    <property type="term" value="F:phospholipid binding"/>
    <property type="evidence" value="ECO:0007669"/>
    <property type="project" value="TreeGrafter"/>
</dbReference>
<proteinExistence type="predicted"/>
<accession>A0A851LZX5</accession>
<dbReference type="PANTHER" id="PTHR23065:SF14">
    <property type="entry name" value="PROTEIN KINASE C AND CASEIN KINASE SUBSTRATE IN NEURONS PROTEIN 2"/>
    <property type="match status" value="1"/>
</dbReference>
<keyword evidence="5" id="KW-1003">Cell membrane</keyword>
<evidence type="ECO:0000256" key="3">
    <source>
        <dbReference type="ARBA" id="ARBA00004632"/>
    </source>
</evidence>
<evidence type="ECO:0000256" key="10">
    <source>
        <dbReference type="ARBA" id="ARBA00023136"/>
    </source>
</evidence>
<feature type="non-terminal residue" evidence="18">
    <location>
        <position position="1"/>
    </location>
</feature>
<dbReference type="GO" id="GO:0005768">
    <property type="term" value="C:endosome"/>
    <property type="evidence" value="ECO:0007669"/>
    <property type="project" value="TreeGrafter"/>
</dbReference>
<keyword evidence="4 13" id="KW-0728">SH3 domain</keyword>
<dbReference type="SUPFAM" id="SSF103657">
    <property type="entry name" value="BAR/IMD domain-like"/>
    <property type="match status" value="2"/>
</dbReference>
<evidence type="ECO:0000313" key="18">
    <source>
        <dbReference type="EMBL" id="NXC20955.1"/>
    </source>
</evidence>
<evidence type="ECO:0000256" key="13">
    <source>
        <dbReference type="PROSITE-ProRule" id="PRU00192"/>
    </source>
</evidence>
<feature type="non-terminal residue" evidence="18">
    <location>
        <position position="466"/>
    </location>
</feature>
<dbReference type="InterPro" id="IPR035743">
    <property type="entry name" value="PACSIN1/PACSIN2_SH3"/>
</dbReference>
<evidence type="ECO:0000256" key="12">
    <source>
        <dbReference type="ARBA" id="ARBA00023329"/>
    </source>
</evidence>
<dbReference type="InterPro" id="IPR027267">
    <property type="entry name" value="AH/BAR_dom_sf"/>
</dbReference>
<organism evidence="18 19">
    <name type="scientific">Corythaeola cristata</name>
    <name type="common">Great blue turaco</name>
    <dbReference type="NCBI Taxonomy" id="103954"/>
    <lineage>
        <taxon>Eukaryota</taxon>
        <taxon>Metazoa</taxon>
        <taxon>Chordata</taxon>
        <taxon>Craniata</taxon>
        <taxon>Vertebrata</taxon>
        <taxon>Euteleostomi</taxon>
        <taxon>Archelosauria</taxon>
        <taxon>Archosauria</taxon>
        <taxon>Dinosauria</taxon>
        <taxon>Saurischia</taxon>
        <taxon>Theropoda</taxon>
        <taxon>Coelurosauria</taxon>
        <taxon>Aves</taxon>
        <taxon>Neognathae</taxon>
        <taxon>Neoaves</taxon>
        <taxon>Otidimorphae</taxon>
        <taxon>Musophagiformes</taxon>
        <taxon>Musophagidae</taxon>
        <taxon>Corythaeola</taxon>
    </lineage>
</organism>
<evidence type="ECO:0000256" key="9">
    <source>
        <dbReference type="ARBA" id="ARBA00023121"/>
    </source>
</evidence>
<feature type="compositionally biased region" description="Polar residues" evidence="15">
    <location>
        <begin position="363"/>
        <end position="376"/>
    </location>
</feature>
<dbReference type="GO" id="GO:0006897">
    <property type="term" value="P:endocytosis"/>
    <property type="evidence" value="ECO:0007669"/>
    <property type="project" value="UniProtKB-KW"/>
</dbReference>
<evidence type="ECO:0000313" key="19">
    <source>
        <dbReference type="Proteomes" id="UP000621168"/>
    </source>
</evidence>
<dbReference type="FunFam" id="2.30.30.40:FF:000014">
    <property type="entry name" value="Kinase C and casein kinase substrate in neurons protein"/>
    <property type="match status" value="1"/>
</dbReference>
<evidence type="ECO:0000256" key="1">
    <source>
        <dbReference type="ARBA" id="ARBA00004284"/>
    </source>
</evidence>
<sequence>VGNYKRTVKRIDDGHRLCNDLMNCIHERARIEKGYAQQLTEWAKRWKQLVEKGPQYGTVERAWCAFMSEAEKVSELHLEVKGSLMNEDFEKIKNWQKEAFHKQMMGGFKETKEAEDGFRKAQKPWAKKLKEVEAAKKAYHAACKEEKLAVSRETNSKADPALNPEQLKKLQDKVERSKQDVLKVYCMLTYFSYTKSKLLLGNSNQRSHSIFVRPCGISTNTGHFDTKLLQYVSKTVVTNLFCSYKNIYRELEQNIKTADAVEDLRWFRANQGPGMSMNWPQFEEWSADLNRTLSRREKKKASDGVTLTGINQTGDQVSQPNKHSSSLSVQSNTVQSVQSSYNPFEDEEDTGSTVSEKEDNKIKNVSSYEKNQSYPTDWSDEESNNPFSSTDANGDTNPFDEDTSPAMEVRVRALYDYEGQEQDELSFKAGDELTKMENEDEQGWCKGRLDNGQVGLYPANYVEPIQ</sequence>
<gene>
    <name evidence="18" type="primary">Pacsin2</name>
    <name evidence="18" type="ORF">CORCRI_R02957</name>
</gene>
<dbReference type="GO" id="GO:0007010">
    <property type="term" value="P:cytoskeleton organization"/>
    <property type="evidence" value="ECO:0007669"/>
    <property type="project" value="TreeGrafter"/>
</dbReference>
<dbReference type="EMBL" id="WBMX01008028">
    <property type="protein sequence ID" value="NXC20955.1"/>
    <property type="molecule type" value="Genomic_DNA"/>
</dbReference>
<evidence type="ECO:0000259" key="16">
    <source>
        <dbReference type="PROSITE" id="PS50002"/>
    </source>
</evidence>
<dbReference type="SUPFAM" id="SSF50044">
    <property type="entry name" value="SH3-domain"/>
    <property type="match status" value="1"/>
</dbReference>
<evidence type="ECO:0000256" key="6">
    <source>
        <dbReference type="ARBA" id="ARBA00022490"/>
    </source>
</evidence>
<feature type="domain" description="SH3" evidence="16">
    <location>
        <begin position="406"/>
        <end position="466"/>
    </location>
</feature>
<feature type="compositionally biased region" description="Low complexity" evidence="15">
    <location>
        <begin position="324"/>
        <end position="340"/>
    </location>
</feature>
<keyword evidence="12" id="KW-0968">Cytoplasmic vesicle</keyword>
<evidence type="ECO:0000256" key="14">
    <source>
        <dbReference type="PROSITE-ProRule" id="PRU01077"/>
    </source>
</evidence>
<keyword evidence="11" id="KW-0966">Cell projection</keyword>
<evidence type="ECO:0000256" key="7">
    <source>
        <dbReference type="ARBA" id="ARBA00022583"/>
    </source>
</evidence>
<evidence type="ECO:0000256" key="15">
    <source>
        <dbReference type="SAM" id="MobiDB-lite"/>
    </source>
</evidence>
<dbReference type="InterPro" id="IPR001060">
    <property type="entry name" value="FCH_dom"/>
</dbReference>
<keyword evidence="6" id="KW-0963">Cytoplasm</keyword>
<dbReference type="InterPro" id="IPR031160">
    <property type="entry name" value="F_BAR_dom"/>
</dbReference>
<reference evidence="18" key="1">
    <citation type="submission" date="2019-09" db="EMBL/GenBank/DDBJ databases">
        <title>Bird 10,000 Genomes (B10K) Project - Family phase.</title>
        <authorList>
            <person name="Zhang G."/>
        </authorList>
    </citation>
    <scope>NUCLEOTIDE SEQUENCE</scope>
    <source>
        <strain evidence="18">B10K-CU-031-40</strain>
    </source>
</reference>
<protein>
    <submittedName>
        <fullName evidence="18">PACN2 protein</fullName>
    </submittedName>
</protein>
<name>A0A851LZX5_CORCR</name>
<dbReference type="InterPro" id="IPR001452">
    <property type="entry name" value="SH3_domain"/>
</dbReference>
<dbReference type="SMART" id="SM00055">
    <property type="entry name" value="FCH"/>
    <property type="match status" value="1"/>
</dbReference>
<comment type="caution">
    <text evidence="18">The sequence shown here is derived from an EMBL/GenBank/DDBJ whole genome shotgun (WGS) entry which is preliminary data.</text>
</comment>
<evidence type="ECO:0000259" key="17">
    <source>
        <dbReference type="PROSITE" id="PS51741"/>
    </source>
</evidence>
<keyword evidence="19" id="KW-1185">Reference proteome</keyword>